<protein>
    <submittedName>
        <fullName evidence="2">Uncharacterized protein</fullName>
    </submittedName>
</protein>
<keyword evidence="3" id="KW-1185">Reference proteome</keyword>
<organism evidence="2 3">
    <name type="scientific">Popillia japonica</name>
    <name type="common">Japanese beetle</name>
    <dbReference type="NCBI Taxonomy" id="7064"/>
    <lineage>
        <taxon>Eukaryota</taxon>
        <taxon>Metazoa</taxon>
        <taxon>Ecdysozoa</taxon>
        <taxon>Arthropoda</taxon>
        <taxon>Hexapoda</taxon>
        <taxon>Insecta</taxon>
        <taxon>Pterygota</taxon>
        <taxon>Neoptera</taxon>
        <taxon>Endopterygota</taxon>
        <taxon>Coleoptera</taxon>
        <taxon>Polyphaga</taxon>
        <taxon>Scarabaeiformia</taxon>
        <taxon>Scarabaeidae</taxon>
        <taxon>Rutelinae</taxon>
        <taxon>Popillia</taxon>
    </lineage>
</organism>
<evidence type="ECO:0000256" key="1">
    <source>
        <dbReference type="SAM" id="MobiDB-lite"/>
    </source>
</evidence>
<dbReference type="Proteomes" id="UP001458880">
    <property type="component" value="Unassembled WGS sequence"/>
</dbReference>
<evidence type="ECO:0000313" key="3">
    <source>
        <dbReference type="Proteomes" id="UP001458880"/>
    </source>
</evidence>
<comment type="caution">
    <text evidence="2">The sequence shown here is derived from an EMBL/GenBank/DDBJ whole genome shotgun (WGS) entry which is preliminary data.</text>
</comment>
<evidence type="ECO:0000313" key="2">
    <source>
        <dbReference type="EMBL" id="KAK9730676.1"/>
    </source>
</evidence>
<name>A0AAW1L709_POPJA</name>
<accession>A0AAW1L709</accession>
<feature type="region of interest" description="Disordered" evidence="1">
    <location>
        <begin position="47"/>
        <end position="81"/>
    </location>
</feature>
<gene>
    <name evidence="2" type="ORF">QE152_g14281</name>
</gene>
<dbReference type="AlphaFoldDB" id="A0AAW1L709"/>
<dbReference type="EMBL" id="JASPKY010000143">
    <property type="protein sequence ID" value="KAK9730676.1"/>
    <property type="molecule type" value="Genomic_DNA"/>
</dbReference>
<proteinExistence type="predicted"/>
<reference evidence="2 3" key="1">
    <citation type="journal article" date="2024" name="BMC Genomics">
        <title>De novo assembly and annotation of Popillia japonica's genome with initial clues to its potential as an invasive pest.</title>
        <authorList>
            <person name="Cucini C."/>
            <person name="Boschi S."/>
            <person name="Funari R."/>
            <person name="Cardaioli E."/>
            <person name="Iannotti N."/>
            <person name="Marturano G."/>
            <person name="Paoli F."/>
            <person name="Bruttini M."/>
            <person name="Carapelli A."/>
            <person name="Frati F."/>
            <person name="Nardi F."/>
        </authorList>
    </citation>
    <scope>NUCLEOTIDE SEQUENCE [LARGE SCALE GENOMIC DNA]</scope>
    <source>
        <strain evidence="2">DMR45628</strain>
    </source>
</reference>
<sequence>MPLRTFYHHIVSNAREVEEQDEEANRDRNGGIWQIGLERDTGKFVMKETNSRSNQEARKAEDLQEAIHYKELPVESRSKKG</sequence>